<dbReference type="SUPFAM" id="SSF47384">
    <property type="entry name" value="Homodimeric domain of signal transducing histidine kinase"/>
    <property type="match status" value="1"/>
</dbReference>
<evidence type="ECO:0000256" key="8">
    <source>
        <dbReference type="ARBA" id="ARBA00022692"/>
    </source>
</evidence>
<dbReference type="PROSITE" id="PS50113">
    <property type="entry name" value="PAC"/>
    <property type="match status" value="2"/>
</dbReference>
<evidence type="ECO:0000256" key="4">
    <source>
        <dbReference type="ARBA" id="ARBA00022475"/>
    </source>
</evidence>
<feature type="modified residue" description="4-aspartylphosphate" evidence="15">
    <location>
        <position position="708"/>
    </location>
</feature>
<evidence type="ECO:0000313" key="24">
    <source>
        <dbReference type="Proteomes" id="UP000444401"/>
    </source>
</evidence>
<keyword evidence="4" id="KW-1003">Cell membrane</keyword>
<dbReference type="PROSITE" id="PS50110">
    <property type="entry name" value="RESPONSE_REGULATORY"/>
    <property type="match status" value="1"/>
</dbReference>
<feature type="domain" description="HPt" evidence="22">
    <location>
        <begin position="793"/>
        <end position="881"/>
    </location>
</feature>
<dbReference type="SUPFAM" id="SSF52172">
    <property type="entry name" value="CheY-like"/>
    <property type="match status" value="1"/>
</dbReference>
<comment type="catalytic activity">
    <reaction evidence="1">
        <text>ATP + protein L-histidine = ADP + protein N-phospho-L-histidine.</text>
        <dbReference type="EC" id="2.7.13.3"/>
    </reaction>
</comment>
<evidence type="ECO:0000256" key="2">
    <source>
        <dbReference type="ARBA" id="ARBA00004429"/>
    </source>
</evidence>
<dbReference type="PROSITE" id="PS50894">
    <property type="entry name" value="HPT"/>
    <property type="match status" value="1"/>
</dbReference>
<dbReference type="Gene3D" id="3.30.565.10">
    <property type="entry name" value="Histidine kinase-like ATPase, C-terminal domain"/>
    <property type="match status" value="1"/>
</dbReference>
<dbReference type="InterPro" id="IPR036641">
    <property type="entry name" value="HPT_dom_sf"/>
</dbReference>
<feature type="transmembrane region" description="Helical" evidence="16">
    <location>
        <begin position="78"/>
        <end position="106"/>
    </location>
</feature>
<dbReference type="Pfam" id="PF08447">
    <property type="entry name" value="PAS_3"/>
    <property type="match status" value="2"/>
</dbReference>
<dbReference type="InterPro" id="IPR008207">
    <property type="entry name" value="Sig_transdc_His_kin_Hpt_dom"/>
</dbReference>
<dbReference type="PROSITE" id="PS50109">
    <property type="entry name" value="HIS_KIN"/>
    <property type="match status" value="1"/>
</dbReference>
<dbReference type="CDD" id="cd00130">
    <property type="entry name" value="PAS"/>
    <property type="match status" value="2"/>
</dbReference>
<dbReference type="PRINTS" id="PR00344">
    <property type="entry name" value="BCTRLSENSOR"/>
</dbReference>
<feature type="domain" description="PAC" evidence="21">
    <location>
        <begin position="342"/>
        <end position="394"/>
    </location>
</feature>
<dbReference type="NCBIfam" id="TIGR00229">
    <property type="entry name" value="sensory_box"/>
    <property type="match status" value="2"/>
</dbReference>
<proteinExistence type="predicted"/>
<keyword evidence="24" id="KW-1185">Reference proteome</keyword>
<dbReference type="SMART" id="SM00387">
    <property type="entry name" value="HATPase_c"/>
    <property type="match status" value="1"/>
</dbReference>
<evidence type="ECO:0000256" key="3">
    <source>
        <dbReference type="ARBA" id="ARBA00012438"/>
    </source>
</evidence>
<dbReference type="InterPro" id="IPR001789">
    <property type="entry name" value="Sig_transdc_resp-reg_receiver"/>
</dbReference>
<dbReference type="CDD" id="cd16922">
    <property type="entry name" value="HATPase_EvgS-ArcB-TorS-like"/>
    <property type="match status" value="1"/>
</dbReference>
<keyword evidence="11 16" id="KW-1133">Transmembrane helix</keyword>
<feature type="modified residue" description="Phosphohistidine" evidence="14">
    <location>
        <position position="834"/>
    </location>
</feature>
<feature type="domain" description="PAC" evidence="21">
    <location>
        <begin position="208"/>
        <end position="260"/>
    </location>
</feature>
<dbReference type="CDD" id="cd17546">
    <property type="entry name" value="REC_hyHK_CKI1_RcsC-like"/>
    <property type="match status" value="1"/>
</dbReference>
<feature type="signal peptide" evidence="17">
    <location>
        <begin position="1"/>
        <end position="19"/>
    </location>
</feature>
<keyword evidence="5" id="KW-0997">Cell inner membrane</keyword>
<dbReference type="Pfam" id="PF02518">
    <property type="entry name" value="HATPase_c"/>
    <property type="match status" value="1"/>
</dbReference>
<evidence type="ECO:0000256" key="10">
    <source>
        <dbReference type="ARBA" id="ARBA00022840"/>
    </source>
</evidence>
<keyword evidence="8 16" id="KW-0812">Transmembrane</keyword>
<evidence type="ECO:0000259" key="19">
    <source>
        <dbReference type="PROSITE" id="PS50110"/>
    </source>
</evidence>
<accession>A0ABW9UTH0</accession>
<keyword evidence="12" id="KW-0902">Two-component regulatory system</keyword>
<dbReference type="PANTHER" id="PTHR43047:SF64">
    <property type="entry name" value="HISTIDINE KINASE CONTAINING CHEY-HOMOLOGOUS RECEIVER DOMAIN AND PAS DOMAIN-RELATED"/>
    <property type="match status" value="1"/>
</dbReference>
<dbReference type="SMART" id="SM00091">
    <property type="entry name" value="PAS"/>
    <property type="match status" value="2"/>
</dbReference>
<evidence type="ECO:0000256" key="11">
    <source>
        <dbReference type="ARBA" id="ARBA00022989"/>
    </source>
</evidence>
<dbReference type="Gene3D" id="2.10.70.100">
    <property type="match status" value="1"/>
</dbReference>
<gene>
    <name evidence="23" type="ORF">GRI72_00210</name>
</gene>
<dbReference type="PROSITE" id="PS50112">
    <property type="entry name" value="PAS"/>
    <property type="match status" value="1"/>
</dbReference>
<keyword evidence="10" id="KW-0547">Nucleotide-binding</keyword>
<dbReference type="EMBL" id="WTYO01000001">
    <property type="protein sequence ID" value="MXO67259.1"/>
    <property type="molecule type" value="Genomic_DNA"/>
</dbReference>
<evidence type="ECO:0000256" key="14">
    <source>
        <dbReference type="PROSITE-ProRule" id="PRU00110"/>
    </source>
</evidence>
<keyword evidence="13 16" id="KW-0472">Membrane</keyword>
<dbReference type="InterPro" id="IPR003594">
    <property type="entry name" value="HATPase_dom"/>
</dbReference>
<keyword evidence="6 15" id="KW-0597">Phosphoprotein</keyword>
<dbReference type="SUPFAM" id="SSF55785">
    <property type="entry name" value="PYP-like sensor domain (PAS domain)"/>
    <property type="match status" value="2"/>
</dbReference>
<feature type="chain" id="PRO_5045184826" description="histidine kinase" evidence="17">
    <location>
        <begin position="20"/>
        <end position="881"/>
    </location>
</feature>
<evidence type="ECO:0000259" key="20">
    <source>
        <dbReference type="PROSITE" id="PS50112"/>
    </source>
</evidence>
<dbReference type="SMART" id="SM00448">
    <property type="entry name" value="REC"/>
    <property type="match status" value="1"/>
</dbReference>
<evidence type="ECO:0000256" key="5">
    <source>
        <dbReference type="ARBA" id="ARBA00022519"/>
    </source>
</evidence>
<dbReference type="InterPro" id="IPR001610">
    <property type="entry name" value="PAC"/>
</dbReference>
<sequence>MRVSSWKCPGSLCILPALAGVVHATEAQNYRPNSSRWGELSAGARRAVYNARGAGLCPDRLSCIPVGQPPSHDTLSRVIIAMDVLSVLLGLVLGMVVMGAVAAVWLRSRAAADRAREDAPPSAVASAMPSPAVEDGIFAGLADAVPDMVVVVGPDRVRRYISPACQWLLGYRPEEMIGQSPINGIHPDDRAATMEASEKLLQGKVPSVLSTYRHRHADGHYVWLEANFTARHTDAGELRDFVGVVRDIGARRRDKLRDTERNAQLRENNRLLQMAEKIANIGHWRVDVQEGTLIWSDQVYRIHGMPDDFVPNVEQGIDFYHEEDRPMVTEMVEKAFAEGKDFQFRARIVRPDGEIRHVASVGHAETSPTGEVITVFGVFKDITQTVMAEERLRRSRDEAERASQAKAHFLANMSHEIRTPMNGVIGFADLLLESDLADEHREYVRMISDSGKAMLRLLNELLDLSKIEAGRMQLSRESVDFGHLVRSSVRLFEPNARAKGLALETDIAPDLPEGVGDKLRVRQIILNLVGNAIKFTESGSVRIEACEEDGVVVIRVIDTGPGIAQDKLAYIFEEFTQLDGQAPGTAAGTGTGLGLAIARQLAELMDGELVARSALGRGSTFELRLPLVRCDAGVAPEPAAKDAASFRRTLAGRRVLLAEDAEINRKLVIAMLARLGVAVEVAEDGKEAVEQVEGAKARGQLFDAVLMDMQMPGMDGLEATRLLRARGVSGEELPIIAITANAYADDVEQCLEAGMQDHLAKPISIERLGRSLEKWLVRDDGASAPGENGEGQDIDDARRMYERRKADLRALVESLDEGRLADSEQGRELREQLHVMAGVAAHFGDGELGDLARRIDRNLKDGTDRERLARDLADLRGRLAR</sequence>
<keyword evidence="7" id="KW-0808">Transferase</keyword>
<evidence type="ECO:0000256" key="15">
    <source>
        <dbReference type="PROSITE-ProRule" id="PRU00169"/>
    </source>
</evidence>
<feature type="domain" description="Response regulatory" evidence="19">
    <location>
        <begin position="654"/>
        <end position="776"/>
    </location>
</feature>
<dbReference type="InterPro" id="IPR011006">
    <property type="entry name" value="CheY-like_superfamily"/>
</dbReference>
<evidence type="ECO:0000256" key="13">
    <source>
        <dbReference type="ARBA" id="ARBA00023136"/>
    </source>
</evidence>
<dbReference type="PANTHER" id="PTHR43047">
    <property type="entry name" value="TWO-COMPONENT HISTIDINE PROTEIN KINASE"/>
    <property type="match status" value="1"/>
</dbReference>
<feature type="domain" description="PAS" evidence="20">
    <location>
        <begin position="134"/>
        <end position="204"/>
    </location>
</feature>
<dbReference type="InterPro" id="IPR013655">
    <property type="entry name" value="PAS_fold_3"/>
</dbReference>
<evidence type="ECO:0000259" key="22">
    <source>
        <dbReference type="PROSITE" id="PS50894"/>
    </source>
</evidence>
<evidence type="ECO:0000256" key="9">
    <source>
        <dbReference type="ARBA" id="ARBA00022777"/>
    </source>
</evidence>
<evidence type="ECO:0000259" key="21">
    <source>
        <dbReference type="PROSITE" id="PS50113"/>
    </source>
</evidence>
<evidence type="ECO:0000256" key="17">
    <source>
        <dbReference type="SAM" id="SignalP"/>
    </source>
</evidence>
<dbReference type="EC" id="2.7.13.3" evidence="3"/>
<comment type="caution">
    <text evidence="23">The sequence shown here is derived from an EMBL/GenBank/DDBJ whole genome shotgun (WGS) entry which is preliminary data.</text>
</comment>
<dbReference type="CDD" id="cd00082">
    <property type="entry name" value="HisKA"/>
    <property type="match status" value="1"/>
</dbReference>
<dbReference type="SMART" id="SM00086">
    <property type="entry name" value="PAC"/>
    <property type="match status" value="2"/>
</dbReference>
<evidence type="ECO:0000256" key="6">
    <source>
        <dbReference type="ARBA" id="ARBA00022553"/>
    </source>
</evidence>
<dbReference type="Pfam" id="PF00512">
    <property type="entry name" value="HisKA"/>
    <property type="match status" value="1"/>
</dbReference>
<keyword evidence="9" id="KW-0418">Kinase</keyword>
<dbReference type="Proteomes" id="UP000444401">
    <property type="component" value="Unassembled WGS sequence"/>
</dbReference>
<name>A0ABW9UTH0_9SPHN</name>
<dbReference type="Gene3D" id="1.10.287.130">
    <property type="match status" value="1"/>
</dbReference>
<keyword evidence="17" id="KW-0732">Signal</keyword>
<dbReference type="InterPro" id="IPR005467">
    <property type="entry name" value="His_kinase_dom"/>
</dbReference>
<reference evidence="23 24" key="1">
    <citation type="submission" date="2019-12" db="EMBL/GenBank/DDBJ databases">
        <title>Genomic-based taxomic classification of the family Erythrobacteraceae.</title>
        <authorList>
            <person name="Xu L."/>
        </authorList>
    </citation>
    <scope>NUCLEOTIDE SEQUENCE [LARGE SCALE GENOMIC DNA]</scope>
    <source>
        <strain evidence="23 24">H32</strain>
    </source>
</reference>
<dbReference type="InterPro" id="IPR004358">
    <property type="entry name" value="Sig_transdc_His_kin-like_C"/>
</dbReference>
<dbReference type="InterPro" id="IPR000700">
    <property type="entry name" value="PAS-assoc_C"/>
</dbReference>
<dbReference type="InterPro" id="IPR000014">
    <property type="entry name" value="PAS"/>
</dbReference>
<evidence type="ECO:0000256" key="7">
    <source>
        <dbReference type="ARBA" id="ARBA00022679"/>
    </source>
</evidence>
<dbReference type="InterPro" id="IPR035965">
    <property type="entry name" value="PAS-like_dom_sf"/>
</dbReference>
<keyword evidence="10" id="KW-0067">ATP-binding</keyword>
<dbReference type="InterPro" id="IPR036890">
    <property type="entry name" value="HATPase_C_sf"/>
</dbReference>
<organism evidence="23 24">
    <name type="scientific">Pelagerythrobacter marinus</name>
    <dbReference type="NCBI Taxonomy" id="538382"/>
    <lineage>
        <taxon>Bacteria</taxon>
        <taxon>Pseudomonadati</taxon>
        <taxon>Pseudomonadota</taxon>
        <taxon>Alphaproteobacteria</taxon>
        <taxon>Sphingomonadales</taxon>
        <taxon>Erythrobacteraceae</taxon>
        <taxon>Pelagerythrobacter</taxon>
    </lineage>
</organism>
<evidence type="ECO:0000256" key="16">
    <source>
        <dbReference type="SAM" id="Phobius"/>
    </source>
</evidence>
<dbReference type="Pfam" id="PF00072">
    <property type="entry name" value="Response_reg"/>
    <property type="match status" value="1"/>
</dbReference>
<evidence type="ECO:0000256" key="12">
    <source>
        <dbReference type="ARBA" id="ARBA00023012"/>
    </source>
</evidence>
<evidence type="ECO:0000256" key="1">
    <source>
        <dbReference type="ARBA" id="ARBA00000085"/>
    </source>
</evidence>
<protein>
    <recommendedName>
        <fullName evidence="3">histidine kinase</fullName>
        <ecNumber evidence="3">2.7.13.3</ecNumber>
    </recommendedName>
</protein>
<dbReference type="SUPFAM" id="SSF55874">
    <property type="entry name" value="ATPase domain of HSP90 chaperone/DNA topoisomerase II/histidine kinase"/>
    <property type="match status" value="1"/>
</dbReference>
<dbReference type="SUPFAM" id="SSF47226">
    <property type="entry name" value="Histidine-containing phosphotransfer domain, HPT domain"/>
    <property type="match status" value="1"/>
</dbReference>
<evidence type="ECO:0000259" key="18">
    <source>
        <dbReference type="PROSITE" id="PS50109"/>
    </source>
</evidence>
<evidence type="ECO:0000313" key="23">
    <source>
        <dbReference type="EMBL" id="MXO67259.1"/>
    </source>
</evidence>
<dbReference type="Gene3D" id="3.30.450.20">
    <property type="entry name" value="PAS domain"/>
    <property type="match status" value="2"/>
</dbReference>
<dbReference type="InterPro" id="IPR036097">
    <property type="entry name" value="HisK_dim/P_sf"/>
</dbReference>
<dbReference type="Gene3D" id="3.40.50.2300">
    <property type="match status" value="1"/>
</dbReference>
<dbReference type="SMART" id="SM00388">
    <property type="entry name" value="HisKA"/>
    <property type="match status" value="1"/>
</dbReference>
<comment type="subcellular location">
    <subcellularLocation>
        <location evidence="2">Cell inner membrane</location>
        <topology evidence="2">Multi-pass membrane protein</topology>
    </subcellularLocation>
</comment>
<feature type="domain" description="Histidine kinase" evidence="18">
    <location>
        <begin position="412"/>
        <end position="629"/>
    </location>
</feature>
<dbReference type="InterPro" id="IPR003661">
    <property type="entry name" value="HisK_dim/P_dom"/>
</dbReference>